<dbReference type="PRINTS" id="PR00133">
    <property type="entry name" value="GLHYDRLASE3"/>
</dbReference>
<dbReference type="Proteomes" id="UP000237466">
    <property type="component" value="Unassembled WGS sequence"/>
</dbReference>
<organism evidence="8 9">
    <name type="scientific">Vibrio vulnificus</name>
    <dbReference type="NCBI Taxonomy" id="672"/>
    <lineage>
        <taxon>Bacteria</taxon>
        <taxon>Pseudomonadati</taxon>
        <taxon>Pseudomonadota</taxon>
        <taxon>Gammaproteobacteria</taxon>
        <taxon>Vibrionales</taxon>
        <taxon>Vibrionaceae</taxon>
        <taxon>Vibrio</taxon>
    </lineage>
</organism>
<dbReference type="GO" id="GO:0008422">
    <property type="term" value="F:beta-glucosidase activity"/>
    <property type="evidence" value="ECO:0007669"/>
    <property type="project" value="UniProtKB-EC"/>
</dbReference>
<dbReference type="Pfam" id="PF00933">
    <property type="entry name" value="Glyco_hydro_3"/>
    <property type="match status" value="1"/>
</dbReference>
<proteinExistence type="inferred from homology"/>
<gene>
    <name evidence="8" type="ORF">CRN52_16735</name>
</gene>
<dbReference type="PANTHER" id="PTHR30620">
    <property type="entry name" value="PERIPLASMIC BETA-GLUCOSIDASE-RELATED"/>
    <property type="match status" value="1"/>
</dbReference>
<dbReference type="EMBL" id="PDGH01000114">
    <property type="protein sequence ID" value="POB45234.1"/>
    <property type="molecule type" value="Genomic_DNA"/>
</dbReference>
<keyword evidence="4" id="KW-0732">Signal</keyword>
<evidence type="ECO:0000259" key="7">
    <source>
        <dbReference type="Pfam" id="PF00933"/>
    </source>
</evidence>
<dbReference type="InterPro" id="IPR001764">
    <property type="entry name" value="Glyco_hydro_3_N"/>
</dbReference>
<dbReference type="Gene3D" id="3.20.20.300">
    <property type="entry name" value="Glycoside hydrolase, family 3, N-terminal domain"/>
    <property type="match status" value="1"/>
</dbReference>
<dbReference type="InterPro" id="IPR051915">
    <property type="entry name" value="Cellulose_Degrad_GH3"/>
</dbReference>
<accession>A0A2S3QZW6</accession>
<dbReference type="InterPro" id="IPR036962">
    <property type="entry name" value="Glyco_hydro_3_N_sf"/>
</dbReference>
<evidence type="ECO:0000256" key="1">
    <source>
        <dbReference type="ARBA" id="ARBA00000448"/>
    </source>
</evidence>
<evidence type="ECO:0000313" key="9">
    <source>
        <dbReference type="Proteomes" id="UP000237466"/>
    </source>
</evidence>
<dbReference type="AlphaFoldDB" id="A0A2S3QZW6"/>
<dbReference type="SUPFAM" id="SSF51445">
    <property type="entry name" value="(Trans)glycosidases"/>
    <property type="match status" value="1"/>
</dbReference>
<evidence type="ECO:0000256" key="3">
    <source>
        <dbReference type="ARBA" id="ARBA00012744"/>
    </source>
</evidence>
<reference evidence="8 9" key="1">
    <citation type="journal article" date="2018" name="Front. Microbiol.">
        <title>Phylogeny of Vibrio vulnificus from the Analysis of the Core-Genome: Implications for Intra-Species Taxonomy.</title>
        <authorList>
            <person name="Roig F.J."/>
            <person name="Gonzalez-Candelas F."/>
            <person name="Sanjuan E."/>
            <person name="Fouz B."/>
            <person name="Feil E.J."/>
            <person name="Llorens C."/>
            <person name="Baker-Austin C."/>
            <person name="Oliver J.D."/>
            <person name="Danin-Poleg Y."/>
            <person name="Gibas C.J."/>
            <person name="Kashi Y."/>
            <person name="Gulig P.A."/>
            <person name="Morrison S.S."/>
            <person name="Amaro C."/>
        </authorList>
    </citation>
    <scope>NUCLEOTIDE SEQUENCE [LARGE SCALE GENOMIC DNA]</scope>
    <source>
        <strain evidence="8 9">CECT4608</strain>
    </source>
</reference>
<comment type="caution">
    <text evidence="8">The sequence shown here is derived from an EMBL/GenBank/DDBJ whole genome shotgun (WGS) entry which is preliminary data.</text>
</comment>
<evidence type="ECO:0000256" key="2">
    <source>
        <dbReference type="ARBA" id="ARBA00005336"/>
    </source>
</evidence>
<comment type="similarity">
    <text evidence="2">Belongs to the glycosyl hydrolase 3 family.</text>
</comment>
<dbReference type="GO" id="GO:0009251">
    <property type="term" value="P:glucan catabolic process"/>
    <property type="evidence" value="ECO:0007669"/>
    <property type="project" value="TreeGrafter"/>
</dbReference>
<keyword evidence="5" id="KW-0378">Hydrolase</keyword>
<name>A0A2S3QZW6_VIBVL</name>
<dbReference type="InterPro" id="IPR017853">
    <property type="entry name" value="GH"/>
</dbReference>
<keyword evidence="6" id="KW-0326">Glycosidase</keyword>
<feature type="non-terminal residue" evidence="8">
    <location>
        <position position="102"/>
    </location>
</feature>
<evidence type="ECO:0000313" key="8">
    <source>
        <dbReference type="EMBL" id="POB45234.1"/>
    </source>
</evidence>
<feature type="domain" description="Glycoside hydrolase family 3 N-terminal" evidence="7">
    <location>
        <begin position="4"/>
        <end position="102"/>
    </location>
</feature>
<comment type="catalytic activity">
    <reaction evidence="1">
        <text>Hydrolysis of terminal, non-reducing beta-D-glucosyl residues with release of beta-D-glucose.</text>
        <dbReference type="EC" id="3.2.1.21"/>
    </reaction>
</comment>
<dbReference type="PANTHER" id="PTHR30620:SF16">
    <property type="entry name" value="LYSOSOMAL BETA GLUCOSIDASE"/>
    <property type="match status" value="1"/>
</dbReference>
<evidence type="ECO:0000256" key="4">
    <source>
        <dbReference type="ARBA" id="ARBA00022729"/>
    </source>
</evidence>
<feature type="non-terminal residue" evidence="8">
    <location>
        <position position="1"/>
    </location>
</feature>
<evidence type="ECO:0000256" key="6">
    <source>
        <dbReference type="ARBA" id="ARBA00023295"/>
    </source>
</evidence>
<protein>
    <recommendedName>
        <fullName evidence="3">beta-glucosidase</fullName>
        <ecNumber evidence="3">3.2.1.21</ecNumber>
    </recommendedName>
</protein>
<dbReference type="EC" id="3.2.1.21" evidence="3"/>
<sequence length="102" mass="11285">KEALMADIRAGKVGAIFNTVTRPDIRAMQDQVRHSRLKIPLFHAYDVAHGHRTIFPISLGLAASWDPEVVARSARISALEASADGLDMSFSPMVDITRDARW</sequence>
<evidence type="ECO:0000256" key="5">
    <source>
        <dbReference type="ARBA" id="ARBA00022801"/>
    </source>
</evidence>